<evidence type="ECO:0000256" key="1">
    <source>
        <dbReference type="ARBA" id="ARBA00001033"/>
    </source>
</evidence>
<comment type="catalytic activity">
    <reaction evidence="1 8">
        <text>a myo-inositol phosphate + H2O = myo-inositol + phosphate</text>
        <dbReference type="Rhea" id="RHEA:24056"/>
        <dbReference type="ChEBI" id="CHEBI:15377"/>
        <dbReference type="ChEBI" id="CHEBI:17268"/>
        <dbReference type="ChEBI" id="CHEBI:43474"/>
        <dbReference type="ChEBI" id="CHEBI:84139"/>
        <dbReference type="EC" id="3.1.3.25"/>
    </reaction>
</comment>
<evidence type="ECO:0000256" key="8">
    <source>
        <dbReference type="RuleBase" id="RU364068"/>
    </source>
</evidence>
<keyword evidence="4 7" id="KW-0479">Metal-binding</keyword>
<dbReference type="AlphaFoldDB" id="I4EML9"/>
<dbReference type="PANTHER" id="PTHR20854">
    <property type="entry name" value="INOSITOL MONOPHOSPHATASE"/>
    <property type="match status" value="1"/>
</dbReference>
<dbReference type="PRINTS" id="PR00377">
    <property type="entry name" value="IMPHPHTASES"/>
</dbReference>
<dbReference type="PROSITE" id="PS00629">
    <property type="entry name" value="IMP_1"/>
    <property type="match status" value="1"/>
</dbReference>
<protein>
    <recommendedName>
        <fullName evidence="8">Inositol-1-monophosphatase</fullName>
        <ecNumber evidence="8">3.1.3.25</ecNumber>
    </recommendedName>
</protein>
<gene>
    <name evidence="9" type="primary">suhB</name>
    <name evidence="9" type="ORF">NITHO_620002</name>
</gene>
<dbReference type="InterPro" id="IPR000760">
    <property type="entry name" value="Inositol_monophosphatase-like"/>
</dbReference>
<name>I4EML9_9BACT</name>
<feature type="binding site" evidence="7">
    <location>
        <position position="88"/>
    </location>
    <ligand>
        <name>Mg(2+)</name>
        <dbReference type="ChEBI" id="CHEBI:18420"/>
        <label>1</label>
        <note>catalytic</note>
    </ligand>
</feature>
<dbReference type="GO" id="GO:0006020">
    <property type="term" value="P:inositol metabolic process"/>
    <property type="evidence" value="ECO:0007669"/>
    <property type="project" value="TreeGrafter"/>
</dbReference>
<dbReference type="EMBL" id="CAGS01000579">
    <property type="protein sequence ID" value="CCF85932.1"/>
    <property type="molecule type" value="Genomic_DNA"/>
</dbReference>
<evidence type="ECO:0000256" key="5">
    <source>
        <dbReference type="ARBA" id="ARBA00022801"/>
    </source>
</evidence>
<dbReference type="RefSeq" id="WP_008481279.1">
    <property type="nucleotide sequence ID" value="NZ_CAGS01000579.1"/>
</dbReference>
<keyword evidence="5 8" id="KW-0378">Hydrolase</keyword>
<dbReference type="GO" id="GO:0007165">
    <property type="term" value="P:signal transduction"/>
    <property type="evidence" value="ECO:0007669"/>
    <property type="project" value="TreeGrafter"/>
</dbReference>
<dbReference type="GO" id="GO:0008934">
    <property type="term" value="F:inositol monophosphate 1-phosphatase activity"/>
    <property type="evidence" value="ECO:0007669"/>
    <property type="project" value="InterPro"/>
</dbReference>
<dbReference type="EC" id="3.1.3.25" evidence="8"/>
<dbReference type="GO" id="GO:0046872">
    <property type="term" value="F:metal ion binding"/>
    <property type="evidence" value="ECO:0007669"/>
    <property type="project" value="UniProtKB-KW"/>
</dbReference>
<reference evidence="9 10" key="1">
    <citation type="journal article" date="2012" name="ISME J.">
        <title>Nitrification expanded: discovery, physiology and genomics of a nitrite-oxidizing bacterium from the phylum Chloroflexi.</title>
        <authorList>
            <person name="Sorokin D.Y."/>
            <person name="Lucker S."/>
            <person name="Vejmelkova D."/>
            <person name="Kostrikina N.A."/>
            <person name="Kleerebezem R."/>
            <person name="Rijpstra W.I."/>
            <person name="Damste J.S."/>
            <person name="Le Paslier D."/>
            <person name="Muyzer G."/>
            <person name="Wagner M."/>
            <person name="van Loosdrecht M.C."/>
            <person name="Daims H."/>
        </authorList>
    </citation>
    <scope>NUCLEOTIDE SEQUENCE [LARGE SCALE GENOMIC DNA]</scope>
    <source>
        <strain evidence="10">none</strain>
    </source>
</reference>
<organism evidence="9 10">
    <name type="scientific">Nitrolancea hollandica Lb</name>
    <dbReference type="NCBI Taxonomy" id="1129897"/>
    <lineage>
        <taxon>Bacteria</taxon>
        <taxon>Pseudomonadati</taxon>
        <taxon>Thermomicrobiota</taxon>
        <taxon>Thermomicrobia</taxon>
        <taxon>Sphaerobacterales</taxon>
        <taxon>Sphaerobacterineae</taxon>
        <taxon>Sphaerobacteraceae</taxon>
        <taxon>Nitrolancea</taxon>
    </lineage>
</organism>
<accession>I4EML9</accession>
<dbReference type="InterPro" id="IPR033942">
    <property type="entry name" value="IMPase"/>
</dbReference>
<dbReference type="InterPro" id="IPR022337">
    <property type="entry name" value="Inositol_monophosphatase_SuhB"/>
</dbReference>
<dbReference type="PRINTS" id="PR01959">
    <property type="entry name" value="SBIMPHPHTASE"/>
</dbReference>
<evidence type="ECO:0000256" key="7">
    <source>
        <dbReference type="PIRSR" id="PIRSR600760-2"/>
    </source>
</evidence>
<evidence type="ECO:0000313" key="9">
    <source>
        <dbReference type="EMBL" id="CCF85932.1"/>
    </source>
</evidence>
<evidence type="ECO:0000256" key="4">
    <source>
        <dbReference type="ARBA" id="ARBA00022723"/>
    </source>
</evidence>
<feature type="binding site" evidence="7">
    <location>
        <position position="87"/>
    </location>
    <ligand>
        <name>Mg(2+)</name>
        <dbReference type="ChEBI" id="CHEBI:18420"/>
        <label>1</label>
        <note>catalytic</note>
    </ligand>
</feature>
<dbReference type="InterPro" id="IPR020583">
    <property type="entry name" value="Inositol_monoP_metal-BS"/>
</dbReference>
<dbReference type="Gene3D" id="3.30.540.10">
    <property type="entry name" value="Fructose-1,6-Bisphosphatase, subunit A, domain 1"/>
    <property type="match status" value="1"/>
</dbReference>
<evidence type="ECO:0000313" key="10">
    <source>
        <dbReference type="Proteomes" id="UP000004221"/>
    </source>
</evidence>
<dbReference type="CDD" id="cd01639">
    <property type="entry name" value="IMPase"/>
    <property type="match status" value="1"/>
</dbReference>
<feature type="binding site" evidence="7">
    <location>
        <position position="85"/>
    </location>
    <ligand>
        <name>Mg(2+)</name>
        <dbReference type="ChEBI" id="CHEBI:18420"/>
        <label>1</label>
        <note>catalytic</note>
    </ligand>
</feature>
<evidence type="ECO:0000256" key="6">
    <source>
        <dbReference type="ARBA" id="ARBA00022842"/>
    </source>
</evidence>
<dbReference type="InterPro" id="IPR020550">
    <property type="entry name" value="Inositol_monophosphatase_CS"/>
</dbReference>
<comment type="cofactor">
    <cofactor evidence="2 7 8">
        <name>Mg(2+)</name>
        <dbReference type="ChEBI" id="CHEBI:18420"/>
    </cofactor>
</comment>
<dbReference type="PROSITE" id="PS00630">
    <property type="entry name" value="IMP_2"/>
    <property type="match status" value="1"/>
</dbReference>
<dbReference type="PANTHER" id="PTHR20854:SF4">
    <property type="entry name" value="INOSITOL-1-MONOPHOSPHATASE-RELATED"/>
    <property type="match status" value="1"/>
</dbReference>
<comment type="caution">
    <text evidence="9">The sequence shown here is derived from an EMBL/GenBank/DDBJ whole genome shotgun (WGS) entry which is preliminary data.</text>
</comment>
<dbReference type="Proteomes" id="UP000004221">
    <property type="component" value="Unassembled WGS sequence"/>
</dbReference>
<evidence type="ECO:0000256" key="2">
    <source>
        <dbReference type="ARBA" id="ARBA00001946"/>
    </source>
</evidence>
<evidence type="ECO:0000256" key="3">
    <source>
        <dbReference type="ARBA" id="ARBA00009759"/>
    </source>
</evidence>
<sequence length="262" mass="28700">MAESPRTVAISAACEAGGILRDMIGRIRHVRYKGVVDLVTEADELSERHIMNRLRESFPDYQILAEESGKTTPSEGESTSRWIVDPLDGTVNYAHGYPIFAVSIALEVSGVIELGVVYVPPLDELFVAERGAGATLNGEPIHVSTTDSLIQSMVTTGFPYDLEERGQNIVHWGNFIHATQAVRRDGSAAMDLCYVAAGRFDGFWERWLNPWDVAAGGLMVTEAGGLLTDFQGQPFSVYRRECLASNGLIHDQMIEVLRRGGG</sequence>
<dbReference type="FunFam" id="3.30.540.10:FF:000003">
    <property type="entry name" value="Inositol-1-monophosphatase"/>
    <property type="match status" value="1"/>
</dbReference>
<dbReference type="SUPFAM" id="SSF56655">
    <property type="entry name" value="Carbohydrate phosphatase"/>
    <property type="match status" value="1"/>
</dbReference>
<keyword evidence="10" id="KW-1185">Reference proteome</keyword>
<feature type="binding site" evidence="7">
    <location>
        <position position="66"/>
    </location>
    <ligand>
        <name>Mg(2+)</name>
        <dbReference type="ChEBI" id="CHEBI:18420"/>
        <label>1</label>
        <note>catalytic</note>
    </ligand>
</feature>
<dbReference type="OrthoDB" id="9772456at2"/>
<comment type="similarity">
    <text evidence="3 8">Belongs to the inositol monophosphatase superfamily.</text>
</comment>
<proteinExistence type="inferred from homology"/>
<keyword evidence="6 7" id="KW-0460">Magnesium</keyword>
<dbReference type="GO" id="GO:0046854">
    <property type="term" value="P:phosphatidylinositol phosphate biosynthetic process"/>
    <property type="evidence" value="ECO:0007669"/>
    <property type="project" value="InterPro"/>
</dbReference>
<dbReference type="Pfam" id="PF00459">
    <property type="entry name" value="Inositol_P"/>
    <property type="match status" value="1"/>
</dbReference>
<feature type="binding site" evidence="7">
    <location>
        <position position="212"/>
    </location>
    <ligand>
        <name>Mg(2+)</name>
        <dbReference type="ChEBI" id="CHEBI:18420"/>
        <label>1</label>
        <note>catalytic</note>
    </ligand>
</feature>
<dbReference type="Gene3D" id="3.40.190.80">
    <property type="match status" value="1"/>
</dbReference>